<keyword evidence="1" id="KW-0472">Membrane</keyword>
<evidence type="ECO:0000313" key="2">
    <source>
        <dbReference type="EMBL" id="WRL62459.1"/>
    </source>
</evidence>
<evidence type="ECO:0000256" key="1">
    <source>
        <dbReference type="SAM" id="Phobius"/>
    </source>
</evidence>
<dbReference type="EMBL" id="CP141261">
    <property type="protein sequence ID" value="WRL62459.1"/>
    <property type="molecule type" value="Genomic_DNA"/>
</dbReference>
<dbReference type="Proteomes" id="UP001324287">
    <property type="component" value="Chromosome"/>
</dbReference>
<accession>A0ABZ1AVG7</accession>
<dbReference type="RefSeq" id="WP_324273813.1">
    <property type="nucleotide sequence ID" value="NZ_CP141261.1"/>
</dbReference>
<reference evidence="2 3" key="1">
    <citation type="submission" date="2023-12" db="EMBL/GenBank/DDBJ databases">
        <title>Blastococcus brunescens sp. nov., an actonobacterium isolated from sandstone collected in sahara desert.</title>
        <authorList>
            <person name="Gtari M."/>
            <person name="Ghodhbane F."/>
        </authorList>
    </citation>
    <scope>NUCLEOTIDE SEQUENCE [LARGE SCALE GENOMIC DNA]</scope>
    <source>
        <strain evidence="2 3">BMG 8361</strain>
    </source>
</reference>
<name>A0ABZ1AVG7_9ACTN</name>
<feature type="transmembrane region" description="Helical" evidence="1">
    <location>
        <begin position="12"/>
        <end position="33"/>
    </location>
</feature>
<evidence type="ECO:0000313" key="3">
    <source>
        <dbReference type="Proteomes" id="UP001324287"/>
    </source>
</evidence>
<keyword evidence="3" id="KW-1185">Reference proteome</keyword>
<feature type="transmembrane region" description="Helical" evidence="1">
    <location>
        <begin position="39"/>
        <end position="60"/>
    </location>
</feature>
<keyword evidence="1" id="KW-1133">Transmembrane helix</keyword>
<gene>
    <name evidence="2" type="ORF">U6N30_20920</name>
</gene>
<keyword evidence="1" id="KW-0812">Transmembrane</keyword>
<proteinExistence type="predicted"/>
<organism evidence="2 3">
    <name type="scientific">Blastococcus brunescens</name>
    <dbReference type="NCBI Taxonomy" id="1564165"/>
    <lineage>
        <taxon>Bacteria</taxon>
        <taxon>Bacillati</taxon>
        <taxon>Actinomycetota</taxon>
        <taxon>Actinomycetes</taxon>
        <taxon>Geodermatophilales</taxon>
        <taxon>Geodermatophilaceae</taxon>
        <taxon>Blastococcus</taxon>
    </lineage>
</organism>
<sequence>MVEDTSAPRRHTLMRTLLFVLLAVGVALVTIGAAVPELFVLSLLGMLVIAGTASVALASAHHRGPPHAYY</sequence>
<protein>
    <submittedName>
        <fullName evidence="2">Uncharacterized protein</fullName>
    </submittedName>
</protein>